<protein>
    <submittedName>
        <fullName evidence="11">Sulfate transporter CysZ</fullName>
    </submittedName>
</protein>
<dbReference type="Proteomes" id="UP000464657">
    <property type="component" value="Chromosome"/>
</dbReference>
<evidence type="ECO:0000256" key="7">
    <source>
        <dbReference type="ARBA" id="ARBA00022989"/>
    </source>
</evidence>
<gene>
    <name evidence="11" type="primary">cysZ</name>
    <name evidence="11" type="ORF">IMCC3317_27230</name>
</gene>
<evidence type="ECO:0000256" key="1">
    <source>
        <dbReference type="ARBA" id="ARBA00004141"/>
    </source>
</evidence>
<keyword evidence="6 10" id="KW-0812">Transmembrane</keyword>
<dbReference type="GO" id="GO:0000103">
    <property type="term" value="P:sulfate assimilation"/>
    <property type="evidence" value="ECO:0007669"/>
    <property type="project" value="TreeGrafter"/>
</dbReference>
<keyword evidence="12" id="KW-1185">Reference proteome</keyword>
<keyword evidence="2" id="KW-0813">Transport</keyword>
<keyword evidence="9 10" id="KW-0472">Membrane</keyword>
<dbReference type="PANTHER" id="PTHR37468:SF1">
    <property type="entry name" value="SULFATE TRANSPORTER CYSZ"/>
    <property type="match status" value="1"/>
</dbReference>
<reference evidence="11 12" key="1">
    <citation type="journal article" date="2013" name="Int. J. Syst. Evol. Microbiol.">
        <title>Kordia antarctica sp. nov., isolated from Antarctic seawater.</title>
        <authorList>
            <person name="Baek K."/>
            <person name="Choi A."/>
            <person name="Kang I."/>
            <person name="Lee K."/>
            <person name="Cho J.C."/>
        </authorList>
    </citation>
    <scope>NUCLEOTIDE SEQUENCE [LARGE SCALE GENOMIC DNA]</scope>
    <source>
        <strain evidence="11 12">IMCC3317</strain>
    </source>
</reference>
<proteinExistence type="predicted"/>
<dbReference type="GO" id="GO:0019344">
    <property type="term" value="P:cysteine biosynthetic process"/>
    <property type="evidence" value="ECO:0007669"/>
    <property type="project" value="TreeGrafter"/>
</dbReference>
<feature type="transmembrane region" description="Helical" evidence="10">
    <location>
        <begin position="69"/>
        <end position="90"/>
    </location>
</feature>
<dbReference type="InterPro" id="IPR050480">
    <property type="entry name" value="CysZ-like"/>
</dbReference>
<keyword evidence="3" id="KW-1003">Cell membrane</keyword>
<keyword evidence="7 10" id="KW-1133">Transmembrane helix</keyword>
<dbReference type="PANTHER" id="PTHR37468">
    <property type="entry name" value="SULFATE TRANSPORTER CYSZ"/>
    <property type="match status" value="1"/>
</dbReference>
<dbReference type="AlphaFoldDB" id="A0A7L4ZN62"/>
<evidence type="ECO:0000256" key="2">
    <source>
        <dbReference type="ARBA" id="ARBA00022448"/>
    </source>
</evidence>
<comment type="subcellular location">
    <subcellularLocation>
        <location evidence="1">Membrane</location>
        <topology evidence="1">Multi-pass membrane protein</topology>
    </subcellularLocation>
</comment>
<dbReference type="Pfam" id="PF07264">
    <property type="entry name" value="EI24"/>
    <property type="match status" value="1"/>
</dbReference>
<evidence type="ECO:0000256" key="8">
    <source>
        <dbReference type="ARBA" id="ARBA00023032"/>
    </source>
</evidence>
<evidence type="ECO:0000313" key="12">
    <source>
        <dbReference type="Proteomes" id="UP000464657"/>
    </source>
</evidence>
<dbReference type="OrthoDB" id="9787566at2"/>
<evidence type="ECO:0000256" key="4">
    <source>
        <dbReference type="ARBA" id="ARBA00022519"/>
    </source>
</evidence>
<evidence type="ECO:0000256" key="10">
    <source>
        <dbReference type="SAM" id="Phobius"/>
    </source>
</evidence>
<organism evidence="11 12">
    <name type="scientific">Kordia antarctica</name>
    <dbReference type="NCBI Taxonomy" id="1218801"/>
    <lineage>
        <taxon>Bacteria</taxon>
        <taxon>Pseudomonadati</taxon>
        <taxon>Bacteroidota</taxon>
        <taxon>Flavobacteriia</taxon>
        <taxon>Flavobacteriales</taxon>
        <taxon>Flavobacteriaceae</taxon>
        <taxon>Kordia</taxon>
    </lineage>
</organism>
<evidence type="ECO:0000256" key="6">
    <source>
        <dbReference type="ARBA" id="ARBA00022692"/>
    </source>
</evidence>
<evidence type="ECO:0000256" key="9">
    <source>
        <dbReference type="ARBA" id="ARBA00023136"/>
    </source>
</evidence>
<feature type="transmembrane region" description="Helical" evidence="10">
    <location>
        <begin position="146"/>
        <end position="176"/>
    </location>
</feature>
<evidence type="ECO:0000256" key="5">
    <source>
        <dbReference type="ARBA" id="ARBA00022605"/>
    </source>
</evidence>
<feature type="transmembrane region" description="Helical" evidence="10">
    <location>
        <begin position="27"/>
        <end position="49"/>
    </location>
</feature>
<dbReference type="KEGG" id="kan:IMCC3317_27230"/>
<keyword evidence="8" id="KW-0764">Sulfate transport</keyword>
<dbReference type="GO" id="GO:0009675">
    <property type="term" value="F:high-affinity sulfate:proton symporter activity"/>
    <property type="evidence" value="ECO:0007669"/>
    <property type="project" value="TreeGrafter"/>
</dbReference>
<sequence>MIKDIFNGIQAYFSAYTLLNKLNLWRFFVIPIVISFLLGIFIIFTAYGLSDNIGNYIASIWGFTWGKQTVTTISHFIGGLIVLAVGIIIFKHTLMAIVSPFMSPISEKIEQHLLGTVRKQTTGFKAQTSTLARGIRLNFRNLIVEILWIIPFFIFSFIPLIGIIFLFLIFLIQAYYAGFGNMDYTLERYFPYKKSIEFVRKNRGIAIGNGVGFMLILLIPIIGILIVLPLSVVASTVTTLKALHPEKFDKNNRIITT</sequence>
<evidence type="ECO:0000256" key="3">
    <source>
        <dbReference type="ARBA" id="ARBA00022475"/>
    </source>
</evidence>
<dbReference type="GO" id="GO:0005886">
    <property type="term" value="C:plasma membrane"/>
    <property type="evidence" value="ECO:0007669"/>
    <property type="project" value="TreeGrafter"/>
</dbReference>
<accession>A0A7L4ZN62</accession>
<dbReference type="EMBL" id="CP019288">
    <property type="protein sequence ID" value="QHI37344.1"/>
    <property type="molecule type" value="Genomic_DNA"/>
</dbReference>
<keyword evidence="4" id="KW-0997">Cell inner membrane</keyword>
<evidence type="ECO:0000313" key="11">
    <source>
        <dbReference type="EMBL" id="QHI37344.1"/>
    </source>
</evidence>
<dbReference type="InterPro" id="IPR059112">
    <property type="entry name" value="CysZ/EI24"/>
</dbReference>
<keyword evidence="5" id="KW-0028">Amino-acid biosynthesis</keyword>
<feature type="transmembrane region" description="Helical" evidence="10">
    <location>
        <begin position="211"/>
        <end position="240"/>
    </location>
</feature>
<name>A0A7L4ZN62_9FLAO</name>
<dbReference type="RefSeq" id="WP_160129981.1">
    <property type="nucleotide sequence ID" value="NZ_CP019288.1"/>
</dbReference>